<dbReference type="AlphaFoldDB" id="A0ABD3HAD6"/>
<keyword evidence="6" id="KW-1185">Reference proteome</keyword>
<evidence type="ECO:0000256" key="1">
    <source>
        <dbReference type="ARBA" id="ARBA00022723"/>
    </source>
</evidence>
<accession>A0ABD3HAD6</accession>
<dbReference type="Proteomes" id="UP001633002">
    <property type="component" value="Unassembled WGS sequence"/>
</dbReference>
<evidence type="ECO:0000313" key="5">
    <source>
        <dbReference type="EMBL" id="KAL3687114.1"/>
    </source>
</evidence>
<evidence type="ECO:0000259" key="4">
    <source>
        <dbReference type="PROSITE" id="PS51393"/>
    </source>
</evidence>
<dbReference type="GO" id="GO:0051213">
    <property type="term" value="F:dioxygenase activity"/>
    <property type="evidence" value="ECO:0007669"/>
    <property type="project" value="UniProtKB-KW"/>
</dbReference>
<dbReference type="Pfam" id="PF00305">
    <property type="entry name" value="Lipoxygenase"/>
    <property type="match status" value="1"/>
</dbReference>
<dbReference type="GO" id="GO:0046872">
    <property type="term" value="F:metal ion binding"/>
    <property type="evidence" value="ECO:0007669"/>
    <property type="project" value="UniProtKB-KW"/>
</dbReference>
<dbReference type="InterPro" id="IPR036226">
    <property type="entry name" value="LipOase_C_sf"/>
</dbReference>
<reference evidence="5 6" key="1">
    <citation type="submission" date="2024-09" db="EMBL/GenBank/DDBJ databases">
        <title>Chromosome-scale assembly of Riccia sorocarpa.</title>
        <authorList>
            <person name="Paukszto L."/>
        </authorList>
    </citation>
    <scope>NUCLEOTIDE SEQUENCE [LARGE SCALE GENOMIC DNA]</scope>
    <source>
        <strain evidence="5">LP-2024</strain>
        <tissue evidence="5">Aerial parts of the thallus</tissue>
    </source>
</reference>
<dbReference type="SUPFAM" id="SSF48484">
    <property type="entry name" value="Lipoxigenase"/>
    <property type="match status" value="1"/>
</dbReference>
<dbReference type="InterPro" id="IPR000907">
    <property type="entry name" value="LipOase"/>
</dbReference>
<dbReference type="EMBL" id="JBJQOH010000004">
    <property type="protein sequence ID" value="KAL3687114.1"/>
    <property type="molecule type" value="Genomic_DNA"/>
</dbReference>
<keyword evidence="3" id="KW-0560">Oxidoreductase</keyword>
<name>A0ABD3HAD6_9MARC</name>
<organism evidence="5 6">
    <name type="scientific">Riccia sorocarpa</name>
    <dbReference type="NCBI Taxonomy" id="122646"/>
    <lineage>
        <taxon>Eukaryota</taxon>
        <taxon>Viridiplantae</taxon>
        <taxon>Streptophyta</taxon>
        <taxon>Embryophyta</taxon>
        <taxon>Marchantiophyta</taxon>
        <taxon>Marchantiopsida</taxon>
        <taxon>Marchantiidae</taxon>
        <taxon>Marchantiales</taxon>
        <taxon>Ricciaceae</taxon>
        <taxon>Riccia</taxon>
    </lineage>
</organism>
<keyword evidence="2" id="KW-0223">Dioxygenase</keyword>
<evidence type="ECO:0000313" key="6">
    <source>
        <dbReference type="Proteomes" id="UP001633002"/>
    </source>
</evidence>
<evidence type="ECO:0000256" key="2">
    <source>
        <dbReference type="ARBA" id="ARBA00022964"/>
    </source>
</evidence>
<proteinExistence type="predicted"/>
<evidence type="ECO:0000256" key="3">
    <source>
        <dbReference type="ARBA" id="ARBA00023002"/>
    </source>
</evidence>
<dbReference type="Gene3D" id="1.20.245.10">
    <property type="entry name" value="Lipoxygenase-1, Domain 5"/>
    <property type="match status" value="1"/>
</dbReference>
<dbReference type="PANTHER" id="PTHR11771">
    <property type="entry name" value="LIPOXYGENASE"/>
    <property type="match status" value="1"/>
</dbReference>
<protein>
    <recommendedName>
        <fullName evidence="4">Lipoxygenase domain-containing protein</fullName>
    </recommendedName>
</protein>
<comment type="caution">
    <text evidence="5">The sequence shown here is derived from an EMBL/GenBank/DDBJ whole genome shotgun (WGS) entry which is preliminary data.</text>
</comment>
<dbReference type="PROSITE" id="PS51393">
    <property type="entry name" value="LIPOXYGENASE_3"/>
    <property type="match status" value="1"/>
</dbReference>
<feature type="domain" description="Lipoxygenase" evidence="4">
    <location>
        <begin position="1"/>
        <end position="103"/>
    </location>
</feature>
<keyword evidence="1" id="KW-0479">Metal-binding</keyword>
<sequence>MLFNFEKYMLKSASSTEQTIGIQTVLNVLSVHSEDEEYLGQRLDSHWTSDPRALEVFKKFADNVQLLERMFKQRNANPQSKNRFGALKSTGYTLIGIPWSVSI</sequence>
<gene>
    <name evidence="5" type="ORF">R1sor_013423</name>
</gene>
<dbReference type="InterPro" id="IPR013819">
    <property type="entry name" value="LipOase_C"/>
</dbReference>